<dbReference type="AlphaFoldDB" id="A0A3N0HZQ2"/>
<dbReference type="SUPFAM" id="SSF51338">
    <property type="entry name" value="Composite domain of metallo-dependent hydrolases"/>
    <property type="match status" value="1"/>
</dbReference>
<dbReference type="OrthoDB" id="9776455at2"/>
<comment type="caution">
    <text evidence="1">The sequence shown here is derived from an EMBL/GenBank/DDBJ whole genome shotgun (WGS) entry which is preliminary data.</text>
</comment>
<reference evidence="1 2" key="1">
    <citation type="submission" date="2018-11" db="EMBL/GenBank/DDBJ databases">
        <title>Clostridium sp. nov., a member of the family Erysipelotrichaceae isolated from pig faeces.</title>
        <authorList>
            <person name="Chang Y.-H."/>
        </authorList>
    </citation>
    <scope>NUCLEOTIDE SEQUENCE [LARGE SCALE GENOMIC DNA]</scope>
    <source>
        <strain evidence="1 2">YH-panp20</strain>
    </source>
</reference>
<evidence type="ECO:0000313" key="2">
    <source>
        <dbReference type="Proteomes" id="UP000276568"/>
    </source>
</evidence>
<evidence type="ECO:0008006" key="3">
    <source>
        <dbReference type="Google" id="ProtNLM"/>
    </source>
</evidence>
<dbReference type="Proteomes" id="UP000276568">
    <property type="component" value="Unassembled WGS sequence"/>
</dbReference>
<dbReference type="Gene3D" id="2.30.40.10">
    <property type="entry name" value="Urease, subunit C, domain 1"/>
    <property type="match status" value="2"/>
</dbReference>
<organism evidence="1 2">
    <name type="scientific">Absicoccus porci</name>
    <dbReference type="NCBI Taxonomy" id="2486576"/>
    <lineage>
        <taxon>Bacteria</taxon>
        <taxon>Bacillati</taxon>
        <taxon>Bacillota</taxon>
        <taxon>Erysipelotrichia</taxon>
        <taxon>Erysipelotrichales</taxon>
        <taxon>Erysipelotrichaceae</taxon>
        <taxon>Absicoccus</taxon>
    </lineage>
</organism>
<dbReference type="RefSeq" id="WP_128520754.1">
    <property type="nucleotide sequence ID" value="NZ_CAUWBR010000015.1"/>
</dbReference>
<keyword evidence="2" id="KW-1185">Reference proteome</keyword>
<dbReference type="Gene3D" id="3.20.20.140">
    <property type="entry name" value="Metal-dependent hydrolases"/>
    <property type="match status" value="1"/>
</dbReference>
<evidence type="ECO:0000313" key="1">
    <source>
        <dbReference type="EMBL" id="RNM29690.1"/>
    </source>
</evidence>
<protein>
    <recommendedName>
        <fullName evidence="3">Amidohydrolase-related domain-containing protein</fullName>
    </recommendedName>
</protein>
<accession>A0A3N0HZQ2</accession>
<proteinExistence type="predicted"/>
<dbReference type="EMBL" id="RJQC01000003">
    <property type="protein sequence ID" value="RNM29690.1"/>
    <property type="molecule type" value="Genomic_DNA"/>
</dbReference>
<gene>
    <name evidence="1" type="ORF">EDX97_08625</name>
</gene>
<dbReference type="GO" id="GO:0016810">
    <property type="term" value="F:hydrolase activity, acting on carbon-nitrogen (but not peptide) bonds"/>
    <property type="evidence" value="ECO:0007669"/>
    <property type="project" value="InterPro"/>
</dbReference>
<sequence>MKATLIIKNIENLYTCDAHFTILHQAFLAIHHDQIIDFGTHSFKKWLDPATVVIDSCGECVLPAFIDCNYEGFHHVRLGDQLRQDGSALFAMKMNGILTLLTNQKSLLRHELTQDVFLKKNTSDVPIIESRKMFEKTYKKFCLSCGFGRPNSYVYSFQPLAYQLFNSLNVPSRPVLESMTSVPAKEYHLDDRGSIEIGKRADILVLQVPTIEHYFQTLGRPLIHRMIKNGIQFYPDWRVC</sequence>
<dbReference type="InterPro" id="IPR011059">
    <property type="entry name" value="Metal-dep_hydrolase_composite"/>
</dbReference>
<name>A0A3N0HZQ2_9FIRM</name>